<dbReference type="EMBL" id="CAXAMN010005557">
    <property type="protein sequence ID" value="CAK9014328.1"/>
    <property type="molecule type" value="Genomic_DNA"/>
</dbReference>
<gene>
    <name evidence="1" type="ORF">CCMP2556_LOCUS11636</name>
</gene>
<keyword evidence="2" id="KW-1185">Reference proteome</keyword>
<accession>A0ABP0JJG5</accession>
<name>A0ABP0JJG5_9DINO</name>
<reference evidence="1 2" key="1">
    <citation type="submission" date="2024-02" db="EMBL/GenBank/DDBJ databases">
        <authorList>
            <person name="Chen Y."/>
            <person name="Shah S."/>
            <person name="Dougan E. K."/>
            <person name="Thang M."/>
            <person name="Chan C."/>
        </authorList>
    </citation>
    <scope>NUCLEOTIDE SEQUENCE [LARGE SCALE GENOMIC DNA]</scope>
</reference>
<evidence type="ECO:0000313" key="2">
    <source>
        <dbReference type="Proteomes" id="UP001642484"/>
    </source>
</evidence>
<organism evidence="1 2">
    <name type="scientific">Durusdinium trenchii</name>
    <dbReference type="NCBI Taxonomy" id="1381693"/>
    <lineage>
        <taxon>Eukaryota</taxon>
        <taxon>Sar</taxon>
        <taxon>Alveolata</taxon>
        <taxon>Dinophyceae</taxon>
        <taxon>Suessiales</taxon>
        <taxon>Symbiodiniaceae</taxon>
        <taxon>Durusdinium</taxon>
    </lineage>
</organism>
<dbReference type="Proteomes" id="UP001642484">
    <property type="component" value="Unassembled WGS sequence"/>
</dbReference>
<sequence length="340" mass="39265">MENGSWREIGFKEFVELCDMRLHSEKLYLRAFFRDRFRGASSNCIQPHLRDVAEALQGVKVHVRPEQVERIAMDLGYAVWAEFVTLVHETDLFVLAQRCRMLEKQRAWERAGFTLQEVSRFQQLFDHFLGSAGRGLRAEELLYIVHQLGMTSRSRSDEADMTATAYNGKDLSETMSLEECLHSARRFLDKKEMDARSKELRSAVATGIPEDELDYFRAFYKQLIAEDSQGNQRDFTYFALCRGVQIMGATLTVERNAELEQMFKEHAVYSGLSSQMLHLPFPKFIMMIGTLFKLDFANVRTHSTRKEEDVQLRRASAGKIKTVSSVTMGKYLMRARHGAR</sequence>
<proteinExistence type="predicted"/>
<protein>
    <submittedName>
        <fullName evidence="1">Uncharacterized protein</fullName>
    </submittedName>
</protein>
<evidence type="ECO:0000313" key="1">
    <source>
        <dbReference type="EMBL" id="CAK9014328.1"/>
    </source>
</evidence>
<comment type="caution">
    <text evidence="1">The sequence shown here is derived from an EMBL/GenBank/DDBJ whole genome shotgun (WGS) entry which is preliminary data.</text>
</comment>